<reference evidence="2" key="2">
    <citation type="submission" date="2020-06" db="EMBL/GenBank/DDBJ databases">
        <title>Helianthus annuus Genome sequencing and assembly Release 2.</title>
        <authorList>
            <person name="Gouzy J."/>
            <person name="Langlade N."/>
            <person name="Munos S."/>
        </authorList>
    </citation>
    <scope>NUCLEOTIDE SEQUENCE</scope>
    <source>
        <tissue evidence="2">Leaves</tissue>
    </source>
</reference>
<evidence type="ECO:0000313" key="2">
    <source>
        <dbReference type="EMBL" id="KAF5789445.1"/>
    </source>
</evidence>
<dbReference type="Gramene" id="mRNA:HanXRQr2_Chr09g0371311">
    <property type="protein sequence ID" value="mRNA:HanXRQr2_Chr09g0371311"/>
    <property type="gene ID" value="HanXRQr2_Chr09g0371311"/>
</dbReference>
<feature type="signal peptide" evidence="1">
    <location>
        <begin position="1"/>
        <end position="23"/>
    </location>
</feature>
<proteinExistence type="predicted"/>
<accession>A0A9K3I3V3</accession>
<keyword evidence="1" id="KW-0732">Signal</keyword>
<reference evidence="2" key="1">
    <citation type="journal article" date="2017" name="Nature">
        <title>The sunflower genome provides insights into oil metabolism, flowering and Asterid evolution.</title>
        <authorList>
            <person name="Badouin H."/>
            <person name="Gouzy J."/>
            <person name="Grassa C.J."/>
            <person name="Murat F."/>
            <person name="Staton S.E."/>
            <person name="Cottret L."/>
            <person name="Lelandais-Briere C."/>
            <person name="Owens G.L."/>
            <person name="Carrere S."/>
            <person name="Mayjonade B."/>
            <person name="Legrand L."/>
            <person name="Gill N."/>
            <person name="Kane N.C."/>
            <person name="Bowers J.E."/>
            <person name="Hubner S."/>
            <person name="Bellec A."/>
            <person name="Berard A."/>
            <person name="Berges H."/>
            <person name="Blanchet N."/>
            <person name="Boniface M.C."/>
            <person name="Brunel D."/>
            <person name="Catrice O."/>
            <person name="Chaidir N."/>
            <person name="Claudel C."/>
            <person name="Donnadieu C."/>
            <person name="Faraut T."/>
            <person name="Fievet G."/>
            <person name="Helmstetter N."/>
            <person name="King M."/>
            <person name="Knapp S.J."/>
            <person name="Lai Z."/>
            <person name="Le Paslier M.C."/>
            <person name="Lippi Y."/>
            <person name="Lorenzon L."/>
            <person name="Mandel J.R."/>
            <person name="Marage G."/>
            <person name="Marchand G."/>
            <person name="Marquand E."/>
            <person name="Bret-Mestries E."/>
            <person name="Morien E."/>
            <person name="Nambeesan S."/>
            <person name="Nguyen T."/>
            <person name="Pegot-Espagnet P."/>
            <person name="Pouilly N."/>
            <person name="Raftis F."/>
            <person name="Sallet E."/>
            <person name="Schiex T."/>
            <person name="Thomas J."/>
            <person name="Vandecasteele C."/>
            <person name="Vares D."/>
            <person name="Vear F."/>
            <person name="Vautrin S."/>
            <person name="Crespi M."/>
            <person name="Mangin B."/>
            <person name="Burke J.M."/>
            <person name="Salse J."/>
            <person name="Munos S."/>
            <person name="Vincourt P."/>
            <person name="Rieseberg L.H."/>
            <person name="Langlade N.B."/>
        </authorList>
    </citation>
    <scope>NUCLEOTIDE SEQUENCE</scope>
    <source>
        <tissue evidence="2">Leaves</tissue>
    </source>
</reference>
<evidence type="ECO:0000256" key="1">
    <source>
        <dbReference type="SAM" id="SignalP"/>
    </source>
</evidence>
<dbReference type="AlphaFoldDB" id="A0A9K3I3V3"/>
<keyword evidence="3" id="KW-1185">Reference proteome</keyword>
<feature type="chain" id="PRO_5039915917" evidence="1">
    <location>
        <begin position="24"/>
        <end position="48"/>
    </location>
</feature>
<organism evidence="2 3">
    <name type="scientific">Helianthus annuus</name>
    <name type="common">Common sunflower</name>
    <dbReference type="NCBI Taxonomy" id="4232"/>
    <lineage>
        <taxon>Eukaryota</taxon>
        <taxon>Viridiplantae</taxon>
        <taxon>Streptophyta</taxon>
        <taxon>Embryophyta</taxon>
        <taxon>Tracheophyta</taxon>
        <taxon>Spermatophyta</taxon>
        <taxon>Magnoliopsida</taxon>
        <taxon>eudicotyledons</taxon>
        <taxon>Gunneridae</taxon>
        <taxon>Pentapetalae</taxon>
        <taxon>asterids</taxon>
        <taxon>campanulids</taxon>
        <taxon>Asterales</taxon>
        <taxon>Asteraceae</taxon>
        <taxon>Asteroideae</taxon>
        <taxon>Heliantheae alliance</taxon>
        <taxon>Heliantheae</taxon>
        <taxon>Helianthus</taxon>
    </lineage>
</organism>
<dbReference type="Proteomes" id="UP000215914">
    <property type="component" value="Unassembled WGS sequence"/>
</dbReference>
<name>A0A9K3I3V3_HELAN</name>
<sequence>MLATWKVGIWFTSFWLDWKLGDGLDFGLSYLEDYVFNFEPRIVFICLF</sequence>
<dbReference type="EMBL" id="MNCJ02000324">
    <property type="protein sequence ID" value="KAF5789445.1"/>
    <property type="molecule type" value="Genomic_DNA"/>
</dbReference>
<gene>
    <name evidence="2" type="ORF">HanXRQr2_Chr09g0371311</name>
</gene>
<evidence type="ECO:0000313" key="3">
    <source>
        <dbReference type="Proteomes" id="UP000215914"/>
    </source>
</evidence>
<protein>
    <submittedName>
        <fullName evidence="2">Uncharacterized protein</fullName>
    </submittedName>
</protein>
<comment type="caution">
    <text evidence="2">The sequence shown here is derived from an EMBL/GenBank/DDBJ whole genome shotgun (WGS) entry which is preliminary data.</text>
</comment>